<reference evidence="7 8" key="1">
    <citation type="journal article" date="2016" name="Nat. Commun.">
        <title>Thousands of microbial genomes shed light on interconnected biogeochemical processes in an aquifer system.</title>
        <authorList>
            <person name="Anantharaman K."/>
            <person name="Brown C.T."/>
            <person name="Hug L.A."/>
            <person name="Sharon I."/>
            <person name="Castelle C.J."/>
            <person name="Probst A.J."/>
            <person name="Thomas B.C."/>
            <person name="Singh A."/>
            <person name="Wilkins M.J."/>
            <person name="Karaoz U."/>
            <person name="Brodie E.L."/>
            <person name="Williams K.H."/>
            <person name="Hubbard S.S."/>
            <person name="Banfield J.F."/>
        </authorList>
    </citation>
    <scope>NUCLEOTIDE SEQUENCE [LARGE SCALE GENOMIC DNA]</scope>
</reference>
<evidence type="ECO:0000256" key="2">
    <source>
        <dbReference type="ARBA" id="ARBA00022723"/>
    </source>
</evidence>
<feature type="domain" description="Peptidase M10 metallopeptidase" evidence="6">
    <location>
        <begin position="220"/>
        <end position="303"/>
    </location>
</feature>
<dbReference type="AlphaFoldDB" id="A0A1F6X3X3"/>
<dbReference type="GO" id="GO:0008270">
    <property type="term" value="F:zinc ion binding"/>
    <property type="evidence" value="ECO:0007669"/>
    <property type="project" value="InterPro"/>
</dbReference>
<dbReference type="STRING" id="1801776.A2914_03065"/>
<dbReference type="Pfam" id="PF00413">
    <property type="entry name" value="Peptidase_M10"/>
    <property type="match status" value="1"/>
</dbReference>
<dbReference type="GO" id="GO:0006508">
    <property type="term" value="P:proteolysis"/>
    <property type="evidence" value="ECO:0007669"/>
    <property type="project" value="UniProtKB-KW"/>
</dbReference>
<evidence type="ECO:0000313" key="7">
    <source>
        <dbReference type="EMBL" id="OGI88766.1"/>
    </source>
</evidence>
<evidence type="ECO:0000256" key="4">
    <source>
        <dbReference type="ARBA" id="ARBA00022833"/>
    </source>
</evidence>
<dbReference type="InterPro" id="IPR024079">
    <property type="entry name" value="MetalloPept_cat_dom_sf"/>
</dbReference>
<dbReference type="Proteomes" id="UP000176423">
    <property type="component" value="Unassembled WGS sequence"/>
</dbReference>
<gene>
    <name evidence="7" type="ORF">A2914_03065</name>
</gene>
<evidence type="ECO:0000256" key="1">
    <source>
        <dbReference type="ARBA" id="ARBA00022670"/>
    </source>
</evidence>
<comment type="caution">
    <text evidence="7">The sequence shown here is derived from an EMBL/GenBank/DDBJ whole genome shotgun (WGS) entry which is preliminary data.</text>
</comment>
<dbReference type="SUPFAM" id="SSF55486">
    <property type="entry name" value="Metalloproteases ('zincins'), catalytic domain"/>
    <property type="match status" value="1"/>
</dbReference>
<keyword evidence="1" id="KW-0645">Protease</keyword>
<sequence>MRKILKNILALVILGILIFVFQDEIGSSFSVLRNKYLPCRSPIAYSLGTFDERFGVSKEKFLESLALAEGVWEKEIDKNLFKYSENGNLKINLIYDSRQEATEKLDILGDELDFDRVEYNKLKGEYEALYTLYLKDKKVFEARLGAFEARKSEFEKNVAYWNQKGGAPQNEYEKIKEEEKWLNGEVAKLNNLQNDLNQKVDEVNSLAKSLNELAGYLNLNVAKYNEIGGSHGEEFEEGVYERDADGERINIYQFESKEKLMRVLAHEFGHALGLDHVEDSQAIMYRLNNGVNQKLTEADISALSERCNL</sequence>
<dbReference type="GO" id="GO:0031012">
    <property type="term" value="C:extracellular matrix"/>
    <property type="evidence" value="ECO:0007669"/>
    <property type="project" value="InterPro"/>
</dbReference>
<evidence type="ECO:0000256" key="5">
    <source>
        <dbReference type="SAM" id="Coils"/>
    </source>
</evidence>
<keyword evidence="5" id="KW-0175">Coiled coil</keyword>
<dbReference type="GO" id="GO:0004222">
    <property type="term" value="F:metalloendopeptidase activity"/>
    <property type="evidence" value="ECO:0007669"/>
    <property type="project" value="InterPro"/>
</dbReference>
<dbReference type="Gene3D" id="3.40.390.10">
    <property type="entry name" value="Collagenase (Catalytic Domain)"/>
    <property type="match status" value="1"/>
</dbReference>
<evidence type="ECO:0000259" key="6">
    <source>
        <dbReference type="Pfam" id="PF00413"/>
    </source>
</evidence>
<organism evidence="7 8">
    <name type="scientific">Candidatus Nomurabacteria bacterium RIFCSPLOWO2_01_FULL_41_21</name>
    <dbReference type="NCBI Taxonomy" id="1801776"/>
    <lineage>
        <taxon>Bacteria</taxon>
        <taxon>Candidatus Nomuraibacteriota</taxon>
    </lineage>
</organism>
<dbReference type="EMBL" id="MFVA01000005">
    <property type="protein sequence ID" value="OGI88766.1"/>
    <property type="molecule type" value="Genomic_DNA"/>
</dbReference>
<keyword evidence="4" id="KW-0862">Zinc</keyword>
<evidence type="ECO:0000256" key="3">
    <source>
        <dbReference type="ARBA" id="ARBA00022801"/>
    </source>
</evidence>
<name>A0A1F6X3X3_9BACT</name>
<keyword evidence="3" id="KW-0378">Hydrolase</keyword>
<accession>A0A1F6X3X3</accession>
<proteinExistence type="predicted"/>
<protein>
    <recommendedName>
        <fullName evidence="6">Peptidase M10 metallopeptidase domain-containing protein</fullName>
    </recommendedName>
</protein>
<evidence type="ECO:0000313" key="8">
    <source>
        <dbReference type="Proteomes" id="UP000176423"/>
    </source>
</evidence>
<dbReference type="InterPro" id="IPR001818">
    <property type="entry name" value="Pept_M10_metallopeptidase"/>
</dbReference>
<keyword evidence="2" id="KW-0479">Metal-binding</keyword>
<feature type="coiled-coil region" evidence="5">
    <location>
        <begin position="182"/>
        <end position="213"/>
    </location>
</feature>